<evidence type="ECO:0000256" key="3">
    <source>
        <dbReference type="ARBA" id="ARBA00009677"/>
    </source>
</evidence>
<dbReference type="EMBL" id="NIOJ01000005">
    <property type="protein sequence ID" value="PNU00999.1"/>
    <property type="molecule type" value="Genomic_DNA"/>
</dbReference>
<dbReference type="Pfam" id="PF22638">
    <property type="entry name" value="FlgK_D1"/>
    <property type="match status" value="1"/>
</dbReference>
<feature type="domain" description="Flagellar basal-body/hook protein C-terminal" evidence="7">
    <location>
        <begin position="645"/>
        <end position="682"/>
    </location>
</feature>
<accession>A0A2K2FQF1</accession>
<evidence type="ECO:0000256" key="4">
    <source>
        <dbReference type="ARBA" id="ARBA00016244"/>
    </source>
</evidence>
<dbReference type="NCBIfam" id="TIGR02492">
    <property type="entry name" value="flgK_ends"/>
    <property type="match status" value="1"/>
</dbReference>
<dbReference type="PANTHER" id="PTHR30033">
    <property type="entry name" value="FLAGELLAR HOOK-ASSOCIATED PROTEIN 1"/>
    <property type="match status" value="1"/>
</dbReference>
<evidence type="ECO:0000256" key="1">
    <source>
        <dbReference type="ARBA" id="ARBA00004365"/>
    </source>
</evidence>
<evidence type="ECO:0000259" key="8">
    <source>
        <dbReference type="Pfam" id="PF22638"/>
    </source>
</evidence>
<dbReference type="InterPro" id="IPR010930">
    <property type="entry name" value="Flg_bb/hook_C_dom"/>
</dbReference>
<keyword evidence="9" id="KW-0966">Cell projection</keyword>
<name>A0A2K2FQF1_9CLOT</name>
<feature type="domain" description="Flagellar hook-associated protein FlgK helical" evidence="8">
    <location>
        <begin position="97"/>
        <end position="285"/>
    </location>
</feature>
<dbReference type="KEGG" id="cthd:CDO33_00635"/>
<dbReference type="RefSeq" id="WP_103080382.1">
    <property type="nucleotide sequence ID" value="NZ_CP021850.1"/>
</dbReference>
<dbReference type="OrthoDB" id="9802553at2"/>
<dbReference type="AlphaFoldDB" id="A0A2K2FQF1"/>
<proteinExistence type="inferred from homology"/>
<dbReference type="Pfam" id="PF06429">
    <property type="entry name" value="Flg_bbr_C"/>
    <property type="match status" value="1"/>
</dbReference>
<sequence>MALGFGSLEIARSGLYTNERGLFVTGHNISNVNTLGYVRQQAMITTANYYNTMKYQLGLGADIAGIRQIRHQFLDNMYRSEAKTLGYWEARQKTFTDVQAILGEPMADGLQDSMNMFWDAWQELSKDPGSLTTRAMVRQRANTLIQYINHMGSQLDRLQEDLNSEIIVRIDEINDLTASIAKLNVEIAKAEAMGDAANDLRDQRNLNIDKLSKLIGCEVSEGKDGQVSITVGGYFIVNKDRFEPIKAVPNKPGSLFVAPAIGEENTILQINSGTLKGLLESRGEVKYTKGSTENGSPYDKLNLVFAFNLNDSVDARDELLVRIDSIVKTYTEKGIQVKLGFVTFDENGVRNSTTFANDVEDFKTQVGSLVFDGGVADAGDVSAALKDALDKTNQEDEDSGWTNAAKQFILFSESTVDVSDAANVDALIKQAKLMQKENAHTLIFSGDGNKDVLGAVSEISGDRFIISGLSTPDTSDDVAIDETILESMRNSIFGDVESTGNIIPDIRKQLNLIVSALVREVNRLHRSGTTLEGNPGEDFFVAIDPSYPLQMGNIQINPIFSDAIGGLNNIVASLNNSTGDNTIALEIANLRSMDLVGNFGQVQNLDEFYQSIIMLVGNGGSEATSILKSQDTLVNSIDNQRQSIMGVSMDEEMTNMMKYQFAYGASGRVINILDEMYDTIINRMGA</sequence>
<keyword evidence="9" id="KW-0282">Flagellum</keyword>
<dbReference type="InterPro" id="IPR002371">
    <property type="entry name" value="FlgK"/>
</dbReference>
<dbReference type="InterPro" id="IPR053927">
    <property type="entry name" value="FlgK_helical"/>
</dbReference>
<dbReference type="SUPFAM" id="SSF64518">
    <property type="entry name" value="Phase 1 flagellin"/>
    <property type="match status" value="1"/>
</dbReference>
<dbReference type="GO" id="GO:0005576">
    <property type="term" value="C:extracellular region"/>
    <property type="evidence" value="ECO:0007669"/>
    <property type="project" value="UniProtKB-SubCell"/>
</dbReference>
<dbReference type="Gene3D" id="3.40.50.410">
    <property type="entry name" value="von Willebrand factor, type A domain"/>
    <property type="match status" value="1"/>
</dbReference>
<gene>
    <name evidence="9" type="primary">flgK</name>
    <name evidence="9" type="ORF">CDQ84_03745</name>
</gene>
<keyword evidence="5" id="KW-0964">Secreted</keyword>
<dbReference type="Proteomes" id="UP000236151">
    <property type="component" value="Unassembled WGS sequence"/>
</dbReference>
<comment type="subcellular location">
    <subcellularLocation>
        <location evidence="1">Bacterial flagellum</location>
    </subcellularLocation>
    <subcellularLocation>
        <location evidence="2">Secreted</location>
    </subcellularLocation>
</comment>
<organism evidence="9 10">
    <name type="scientific">Clostridium thermosuccinogenes</name>
    <dbReference type="NCBI Taxonomy" id="84032"/>
    <lineage>
        <taxon>Bacteria</taxon>
        <taxon>Bacillati</taxon>
        <taxon>Bacillota</taxon>
        <taxon>Clostridia</taxon>
        <taxon>Eubacteriales</taxon>
        <taxon>Clostridiaceae</taxon>
        <taxon>Clostridium</taxon>
    </lineage>
</organism>
<evidence type="ECO:0000256" key="2">
    <source>
        <dbReference type="ARBA" id="ARBA00004613"/>
    </source>
</evidence>
<evidence type="ECO:0000256" key="5">
    <source>
        <dbReference type="ARBA" id="ARBA00022525"/>
    </source>
</evidence>
<evidence type="ECO:0000313" key="10">
    <source>
        <dbReference type="Proteomes" id="UP000236151"/>
    </source>
</evidence>
<dbReference type="GO" id="GO:0044780">
    <property type="term" value="P:bacterial-type flagellum assembly"/>
    <property type="evidence" value="ECO:0007669"/>
    <property type="project" value="InterPro"/>
</dbReference>
<keyword evidence="6" id="KW-0975">Bacterial flagellum</keyword>
<dbReference type="GO" id="GO:0005198">
    <property type="term" value="F:structural molecule activity"/>
    <property type="evidence" value="ECO:0007669"/>
    <property type="project" value="InterPro"/>
</dbReference>
<evidence type="ECO:0000256" key="6">
    <source>
        <dbReference type="ARBA" id="ARBA00023143"/>
    </source>
</evidence>
<dbReference type="GO" id="GO:0009424">
    <property type="term" value="C:bacterial-type flagellum hook"/>
    <property type="evidence" value="ECO:0007669"/>
    <property type="project" value="InterPro"/>
</dbReference>
<comment type="similarity">
    <text evidence="3">Belongs to the flagella basal body rod proteins family.</text>
</comment>
<keyword evidence="9" id="KW-0969">Cilium</keyword>
<reference evidence="9 10" key="1">
    <citation type="submission" date="2017-06" db="EMBL/GenBank/DDBJ databases">
        <title>Investigating the central metabolism of Clostridium thermosuccinogenes.</title>
        <authorList>
            <person name="Koendjbiharie J.G."/>
            <person name="van Kranenburg R."/>
        </authorList>
    </citation>
    <scope>NUCLEOTIDE SEQUENCE [LARGE SCALE GENOMIC DNA]</scope>
    <source>
        <strain evidence="9 10">DSM 5806</strain>
    </source>
</reference>
<evidence type="ECO:0000313" key="9">
    <source>
        <dbReference type="EMBL" id="PNU00999.1"/>
    </source>
</evidence>
<dbReference type="PANTHER" id="PTHR30033:SF1">
    <property type="entry name" value="FLAGELLAR HOOK-ASSOCIATED PROTEIN 1"/>
    <property type="match status" value="1"/>
</dbReference>
<comment type="caution">
    <text evidence="9">The sequence shown here is derived from an EMBL/GenBank/DDBJ whole genome shotgun (WGS) entry which is preliminary data.</text>
</comment>
<dbReference type="InterPro" id="IPR036465">
    <property type="entry name" value="vWFA_dom_sf"/>
</dbReference>
<keyword evidence="10" id="KW-1185">Reference proteome</keyword>
<evidence type="ECO:0000259" key="7">
    <source>
        <dbReference type="Pfam" id="PF06429"/>
    </source>
</evidence>
<protein>
    <recommendedName>
        <fullName evidence="4">Flagellar hook-associated protein 1</fullName>
    </recommendedName>
</protein>